<evidence type="ECO:0000256" key="4">
    <source>
        <dbReference type="ARBA" id="ARBA00023004"/>
    </source>
</evidence>
<keyword evidence="7" id="KW-1185">Reference proteome</keyword>
<dbReference type="Proteomes" id="UP000293142">
    <property type="component" value="Unassembled WGS sequence"/>
</dbReference>
<evidence type="ECO:0000256" key="5">
    <source>
        <dbReference type="ARBA" id="ARBA00023014"/>
    </source>
</evidence>
<dbReference type="InterPro" id="IPR039650">
    <property type="entry name" value="HdrA-like"/>
</dbReference>
<sequence>MRHETVRSDITVIGGGLAGVSAAISAARLGKKVSLVQNRSVLGGNSSSEIRVWVLGATGLGVNRYARESGIIGEMLLENQYLNPDGNPYHWDLVVLEAVLKEPNIQLFLNTNVYEVEATGDETNRTIHAVTGFMLGSERKIRFESPMFLDCSGDGLVGFLAGAQYRIGREPQSEFNEKWAPEEADNITLGSSMFFYTKDAGHPVKYIPPSFAKDITKTAIPMKRVFKSGDSGCHYWWIEWGGEADIDTLYDNERIRNELWSVIYGIWDYIKNSGKFDADNMTLEWVGSVPGKREYRRFVGDYILTQNDLENQTQFEDNIAFGGWSIDLHPPEGMYASEYVSKLFCVDGTFQIPFRSLYSANVGNLLFAGRNISATHVAFGATRVMATCSVMGETAGAGAALCLDKGVTPRELYRHHMKELQQTLLWNDAAIIGLKYEDQADLASKAAVTASSHLSKLELDSPADRFALANDVAFLVPVEPKLGSVEILLDAAEDTQVDVEVWTTGKAENYIPHTLQVKDSVTITKGEQMWVNFDLPWSPEKAQNAFVIVRENPHVTLYQSQEPRTGTLAFIKEDKANISSLLTALNNDQLVVKWSMKRLVRKPFCFRLVDETAAFKPAHVADGYLRPYGGPNMWVSAPMHEGREEWIELAWTAPEKVSEIQLIFNDDVNEDLVNLHYKRTPFDVMPELVKNYRIEAYVDDAWKTIAREDDNRRRKRVHRLSDGLETAKLRLVIESTNGSRFAEVVAIRVV</sequence>
<dbReference type="AlphaFoldDB" id="A0A4Q9DV25"/>
<dbReference type="Gene3D" id="2.60.120.260">
    <property type="entry name" value="Galactose-binding domain-like"/>
    <property type="match status" value="1"/>
</dbReference>
<dbReference type="OrthoDB" id="9780658at2"/>
<accession>A0A4Q9DV25</accession>
<keyword evidence="3" id="KW-0560">Oxidoreductase</keyword>
<name>A0A4Q9DV25_9BACL</name>
<dbReference type="InterPro" id="IPR036188">
    <property type="entry name" value="FAD/NAD-bd_sf"/>
</dbReference>
<protein>
    <submittedName>
        <fullName evidence="6">FAD-dependent oxidoreductase</fullName>
    </submittedName>
</protein>
<dbReference type="GO" id="GO:0051539">
    <property type="term" value="F:4 iron, 4 sulfur cluster binding"/>
    <property type="evidence" value="ECO:0007669"/>
    <property type="project" value="UniProtKB-KW"/>
</dbReference>
<dbReference type="EMBL" id="SIRE01000007">
    <property type="protein sequence ID" value="TBL79573.1"/>
    <property type="molecule type" value="Genomic_DNA"/>
</dbReference>
<evidence type="ECO:0000313" key="7">
    <source>
        <dbReference type="Proteomes" id="UP000293142"/>
    </source>
</evidence>
<organism evidence="6 7">
    <name type="scientific">Paenibacillus thalictri</name>
    <dbReference type="NCBI Taxonomy" id="2527873"/>
    <lineage>
        <taxon>Bacteria</taxon>
        <taxon>Bacillati</taxon>
        <taxon>Bacillota</taxon>
        <taxon>Bacilli</taxon>
        <taxon>Bacillales</taxon>
        <taxon>Paenibacillaceae</taxon>
        <taxon>Paenibacillus</taxon>
    </lineage>
</organism>
<dbReference type="RefSeq" id="WP_131013521.1">
    <property type="nucleotide sequence ID" value="NZ_SIRE01000007.1"/>
</dbReference>
<evidence type="ECO:0000256" key="2">
    <source>
        <dbReference type="ARBA" id="ARBA00022723"/>
    </source>
</evidence>
<keyword evidence="2" id="KW-0479">Metal-binding</keyword>
<dbReference type="GO" id="GO:0016491">
    <property type="term" value="F:oxidoreductase activity"/>
    <property type="evidence" value="ECO:0007669"/>
    <property type="project" value="UniProtKB-KW"/>
</dbReference>
<keyword evidence="5" id="KW-0411">Iron-sulfur</keyword>
<dbReference type="SUPFAM" id="SSF51905">
    <property type="entry name" value="FAD/NAD(P)-binding domain"/>
    <property type="match status" value="1"/>
</dbReference>
<dbReference type="GO" id="GO:0046872">
    <property type="term" value="F:metal ion binding"/>
    <property type="evidence" value="ECO:0007669"/>
    <property type="project" value="UniProtKB-KW"/>
</dbReference>
<dbReference type="PANTHER" id="PTHR43498:SF1">
    <property type="entry name" value="COB--COM HETERODISULFIDE REDUCTASE IRON-SULFUR SUBUNIT A"/>
    <property type="match status" value="1"/>
</dbReference>
<gene>
    <name evidence="6" type="ORF">EYB31_11790</name>
</gene>
<comment type="caution">
    <text evidence="6">The sequence shown here is derived from an EMBL/GenBank/DDBJ whole genome shotgun (WGS) entry which is preliminary data.</text>
</comment>
<dbReference type="Pfam" id="PF12831">
    <property type="entry name" value="FAD_oxidored"/>
    <property type="match status" value="1"/>
</dbReference>
<keyword evidence="4" id="KW-0408">Iron</keyword>
<proteinExistence type="predicted"/>
<reference evidence="6 7" key="1">
    <citation type="submission" date="2019-02" db="EMBL/GenBank/DDBJ databases">
        <title>Paenibacillus sp. nov., isolated from surface-sterilized tissue of Thalictrum simplex L.</title>
        <authorList>
            <person name="Tuo L."/>
        </authorList>
    </citation>
    <scope>NUCLEOTIDE SEQUENCE [LARGE SCALE GENOMIC DNA]</scope>
    <source>
        <strain evidence="6 7">N2SHLJ1</strain>
    </source>
</reference>
<evidence type="ECO:0000313" key="6">
    <source>
        <dbReference type="EMBL" id="TBL79573.1"/>
    </source>
</evidence>
<evidence type="ECO:0000256" key="3">
    <source>
        <dbReference type="ARBA" id="ARBA00023002"/>
    </source>
</evidence>
<evidence type="ECO:0000256" key="1">
    <source>
        <dbReference type="ARBA" id="ARBA00022485"/>
    </source>
</evidence>
<dbReference type="Gene3D" id="3.50.50.60">
    <property type="entry name" value="FAD/NAD(P)-binding domain"/>
    <property type="match status" value="1"/>
</dbReference>
<dbReference type="PANTHER" id="PTHR43498">
    <property type="entry name" value="FERREDOXIN:COB-COM HETERODISULFIDE REDUCTASE SUBUNIT A"/>
    <property type="match status" value="1"/>
</dbReference>
<keyword evidence="1" id="KW-0004">4Fe-4S</keyword>